<comment type="caution">
    <text evidence="2">The sequence shown here is derived from an EMBL/GenBank/DDBJ whole genome shotgun (WGS) entry which is preliminary data.</text>
</comment>
<evidence type="ECO:0000313" key="3">
    <source>
        <dbReference type="Proteomes" id="UP000634136"/>
    </source>
</evidence>
<name>A0A834T836_9FABA</name>
<protein>
    <submittedName>
        <fullName evidence="2">Transmembrane protein</fullName>
    </submittedName>
</protein>
<dbReference type="AlphaFoldDB" id="A0A834T836"/>
<organism evidence="2 3">
    <name type="scientific">Senna tora</name>
    <dbReference type="NCBI Taxonomy" id="362788"/>
    <lineage>
        <taxon>Eukaryota</taxon>
        <taxon>Viridiplantae</taxon>
        <taxon>Streptophyta</taxon>
        <taxon>Embryophyta</taxon>
        <taxon>Tracheophyta</taxon>
        <taxon>Spermatophyta</taxon>
        <taxon>Magnoliopsida</taxon>
        <taxon>eudicotyledons</taxon>
        <taxon>Gunneridae</taxon>
        <taxon>Pentapetalae</taxon>
        <taxon>rosids</taxon>
        <taxon>fabids</taxon>
        <taxon>Fabales</taxon>
        <taxon>Fabaceae</taxon>
        <taxon>Caesalpinioideae</taxon>
        <taxon>Cassia clade</taxon>
        <taxon>Senna</taxon>
    </lineage>
</organism>
<gene>
    <name evidence="2" type="ORF">G2W53_031432</name>
</gene>
<dbReference type="PROSITE" id="PS51257">
    <property type="entry name" value="PROKAR_LIPOPROTEIN"/>
    <property type="match status" value="1"/>
</dbReference>
<evidence type="ECO:0000256" key="1">
    <source>
        <dbReference type="SAM" id="Phobius"/>
    </source>
</evidence>
<sequence length="87" mass="9438">MGMEKSVWGVLGMIMLVVSCHFSFAHCRVLRSETEDGCKNMMKESESSLGMASFAVSSNNATVTQRPSLRTLEFLLASGPSRKGPGH</sequence>
<keyword evidence="1" id="KW-1133">Transmembrane helix</keyword>
<keyword evidence="1" id="KW-0472">Membrane</keyword>
<dbReference type="Proteomes" id="UP000634136">
    <property type="component" value="Unassembled WGS sequence"/>
</dbReference>
<reference evidence="2" key="1">
    <citation type="submission" date="2020-09" db="EMBL/GenBank/DDBJ databases">
        <title>Genome-Enabled Discovery of Anthraquinone Biosynthesis in Senna tora.</title>
        <authorList>
            <person name="Kang S.-H."/>
            <person name="Pandey R.P."/>
            <person name="Lee C.-M."/>
            <person name="Sim J.-S."/>
            <person name="Jeong J.-T."/>
            <person name="Choi B.-S."/>
            <person name="Jung M."/>
            <person name="Ginzburg D."/>
            <person name="Zhao K."/>
            <person name="Won S.Y."/>
            <person name="Oh T.-J."/>
            <person name="Yu Y."/>
            <person name="Kim N.-H."/>
            <person name="Lee O.R."/>
            <person name="Lee T.-H."/>
            <person name="Bashyal P."/>
            <person name="Kim T.-S."/>
            <person name="Lee W.-H."/>
            <person name="Kawkins C."/>
            <person name="Kim C.-K."/>
            <person name="Kim J.S."/>
            <person name="Ahn B.O."/>
            <person name="Rhee S.Y."/>
            <person name="Sohng J.K."/>
        </authorList>
    </citation>
    <scope>NUCLEOTIDE SEQUENCE</scope>
    <source>
        <tissue evidence="2">Leaf</tissue>
    </source>
</reference>
<evidence type="ECO:0000313" key="2">
    <source>
        <dbReference type="EMBL" id="KAF7817463.1"/>
    </source>
</evidence>
<proteinExistence type="predicted"/>
<dbReference type="OrthoDB" id="998583at2759"/>
<keyword evidence="3" id="KW-1185">Reference proteome</keyword>
<accession>A0A834T836</accession>
<keyword evidence="1 2" id="KW-0812">Transmembrane</keyword>
<feature type="transmembrane region" description="Helical" evidence="1">
    <location>
        <begin position="6"/>
        <end position="24"/>
    </location>
</feature>
<dbReference type="EMBL" id="JAAIUW010000009">
    <property type="protein sequence ID" value="KAF7817463.1"/>
    <property type="molecule type" value="Genomic_DNA"/>
</dbReference>